<dbReference type="HAMAP" id="MF_00188">
    <property type="entry name" value="Pept_M48_protease_HtpX"/>
    <property type="match status" value="1"/>
</dbReference>
<evidence type="ECO:0000313" key="15">
    <source>
        <dbReference type="Proteomes" id="UP000076482"/>
    </source>
</evidence>
<feature type="domain" description="Peptidase M48" evidence="13">
    <location>
        <begin position="82"/>
        <end position="287"/>
    </location>
</feature>
<feature type="transmembrane region" description="Helical" evidence="12">
    <location>
        <begin position="12"/>
        <end position="33"/>
    </location>
</feature>
<dbReference type="PANTHER" id="PTHR43221:SF1">
    <property type="entry name" value="PROTEASE HTPX"/>
    <property type="match status" value="1"/>
</dbReference>
<dbReference type="NCBIfam" id="NF003425">
    <property type="entry name" value="PRK04897.1"/>
    <property type="match status" value="1"/>
</dbReference>
<comment type="cofactor">
    <cofactor evidence="12">
        <name>Zn(2+)</name>
        <dbReference type="ChEBI" id="CHEBI:29105"/>
    </cofactor>
    <text evidence="12">Binds 1 zinc ion per subunit.</text>
</comment>
<keyword evidence="6 12" id="KW-0479">Metal-binding</keyword>
<feature type="binding site" evidence="12">
    <location>
        <position position="216"/>
    </location>
    <ligand>
        <name>Zn(2+)</name>
        <dbReference type="ChEBI" id="CHEBI:29105"/>
        <note>catalytic</note>
    </ligand>
</feature>
<evidence type="ECO:0000256" key="8">
    <source>
        <dbReference type="ARBA" id="ARBA00022833"/>
    </source>
</evidence>
<comment type="caution">
    <text evidence="14">The sequence shown here is derived from an EMBL/GenBank/DDBJ whole genome shotgun (WGS) entry which is preliminary data.</text>
</comment>
<evidence type="ECO:0000256" key="6">
    <source>
        <dbReference type="ARBA" id="ARBA00022723"/>
    </source>
</evidence>
<organism evidence="14 15">
    <name type="scientific">Bacillus cereus</name>
    <dbReference type="NCBI Taxonomy" id="1396"/>
    <lineage>
        <taxon>Bacteria</taxon>
        <taxon>Bacillati</taxon>
        <taxon>Bacillota</taxon>
        <taxon>Bacilli</taxon>
        <taxon>Bacillales</taxon>
        <taxon>Bacillaceae</taxon>
        <taxon>Bacillus</taxon>
        <taxon>Bacillus cereus group</taxon>
    </lineage>
</organism>
<dbReference type="InterPro" id="IPR050083">
    <property type="entry name" value="HtpX_protease"/>
</dbReference>
<dbReference type="GO" id="GO:0008270">
    <property type="term" value="F:zinc ion binding"/>
    <property type="evidence" value="ECO:0007669"/>
    <property type="project" value="UniProtKB-UniRule"/>
</dbReference>
<dbReference type="InterPro" id="IPR022919">
    <property type="entry name" value="Pept_M48_protease_HtpX"/>
</dbReference>
<keyword evidence="3 12" id="KW-1003">Cell membrane</keyword>
<evidence type="ECO:0000256" key="1">
    <source>
        <dbReference type="ARBA" id="ARBA00004651"/>
    </source>
</evidence>
<feature type="transmembrane region" description="Helical" evidence="12">
    <location>
        <begin position="190"/>
        <end position="211"/>
    </location>
</feature>
<dbReference type="AlphaFoldDB" id="A0A164K6D9"/>
<evidence type="ECO:0000256" key="5">
    <source>
        <dbReference type="ARBA" id="ARBA00022692"/>
    </source>
</evidence>
<evidence type="ECO:0000256" key="12">
    <source>
        <dbReference type="HAMAP-Rule" id="MF_00188"/>
    </source>
</evidence>
<accession>A0A164K6D9</accession>
<protein>
    <recommendedName>
        <fullName evidence="12">Protease HtpX homolog</fullName>
        <ecNumber evidence="12">3.4.24.-</ecNumber>
    </recommendedName>
</protein>
<feature type="binding site" evidence="12">
    <location>
        <position position="143"/>
    </location>
    <ligand>
        <name>Zn(2+)</name>
        <dbReference type="ChEBI" id="CHEBI:29105"/>
        <note>catalytic</note>
    </ligand>
</feature>
<dbReference type="GO" id="GO:0004222">
    <property type="term" value="F:metalloendopeptidase activity"/>
    <property type="evidence" value="ECO:0007669"/>
    <property type="project" value="UniProtKB-UniRule"/>
</dbReference>
<dbReference type="PANTHER" id="PTHR43221">
    <property type="entry name" value="PROTEASE HTPX"/>
    <property type="match status" value="1"/>
</dbReference>
<gene>
    <name evidence="12" type="primary">htpX</name>
    <name evidence="14" type="ORF">B4088_6686</name>
</gene>
<evidence type="ECO:0000256" key="11">
    <source>
        <dbReference type="ARBA" id="ARBA00023136"/>
    </source>
</evidence>
<feature type="transmembrane region" description="Helical" evidence="12">
    <location>
        <begin position="39"/>
        <end position="59"/>
    </location>
</feature>
<evidence type="ECO:0000256" key="4">
    <source>
        <dbReference type="ARBA" id="ARBA00022670"/>
    </source>
</evidence>
<comment type="subcellular location">
    <subcellularLocation>
        <location evidence="1 12">Cell membrane</location>
        <topology evidence="1 12">Multi-pass membrane protein</topology>
    </subcellularLocation>
</comment>
<dbReference type="RefSeq" id="WP_063263785.1">
    <property type="nucleotide sequence ID" value="NZ_LJKE01000142.1"/>
</dbReference>
<evidence type="ECO:0000313" key="14">
    <source>
        <dbReference type="EMBL" id="KZD48055.1"/>
    </source>
</evidence>
<dbReference type="GO" id="GO:0005886">
    <property type="term" value="C:plasma membrane"/>
    <property type="evidence" value="ECO:0007669"/>
    <property type="project" value="UniProtKB-SubCell"/>
</dbReference>
<keyword evidence="5 12" id="KW-0812">Transmembrane</keyword>
<dbReference type="Gene3D" id="3.30.2010.10">
    <property type="entry name" value="Metalloproteases ('zincins'), catalytic domain"/>
    <property type="match status" value="1"/>
</dbReference>
<keyword evidence="10 12" id="KW-0482">Metalloprotease</keyword>
<keyword evidence="7 12" id="KW-0378">Hydrolase</keyword>
<evidence type="ECO:0000256" key="7">
    <source>
        <dbReference type="ARBA" id="ARBA00022801"/>
    </source>
</evidence>
<dbReference type="GO" id="GO:0006508">
    <property type="term" value="P:proteolysis"/>
    <property type="evidence" value="ECO:0007669"/>
    <property type="project" value="UniProtKB-KW"/>
</dbReference>
<dbReference type="Pfam" id="PF01435">
    <property type="entry name" value="Peptidase_M48"/>
    <property type="match status" value="1"/>
</dbReference>
<evidence type="ECO:0000256" key="10">
    <source>
        <dbReference type="ARBA" id="ARBA00023049"/>
    </source>
</evidence>
<evidence type="ECO:0000256" key="9">
    <source>
        <dbReference type="ARBA" id="ARBA00022989"/>
    </source>
</evidence>
<feature type="active site" evidence="12">
    <location>
        <position position="144"/>
    </location>
</feature>
<dbReference type="InterPro" id="IPR001915">
    <property type="entry name" value="Peptidase_M48"/>
</dbReference>
<keyword evidence="4 12" id="KW-0645">Protease</keyword>
<dbReference type="Proteomes" id="UP000076482">
    <property type="component" value="Unassembled WGS sequence"/>
</dbReference>
<keyword evidence="9 12" id="KW-1133">Transmembrane helix</keyword>
<sequence>MLFEQIERNKRNTIWISIFFVMFVLLMGGVVFWYTFNAFFVGVGVAAAVTAIYVPISLWQSKNIVLKMNHAKRISKEDNAFLWNTVESLALVARIPMPSLYIIEEDSPNAFAAGFSPEKASIAVTTALLEKLNREEVEAVLAHEVGHIVNYDIRLSTAALALVSVIALFSDLGSRLFFAKDSDNKNPLLIVIAIALIIIAPIIAMIIQLSLSRNREFLADATGAELCRNPEALVSALLKISGDEDPVDNIPRSAASLYFDDPFKKKKKTSWFATHPSVEDRIERLRSM</sequence>
<feature type="binding site" evidence="12">
    <location>
        <position position="147"/>
    </location>
    <ligand>
        <name>Zn(2+)</name>
        <dbReference type="ChEBI" id="CHEBI:29105"/>
        <note>catalytic</note>
    </ligand>
</feature>
<keyword evidence="11 12" id="KW-0472">Membrane</keyword>
<dbReference type="EC" id="3.4.24.-" evidence="12"/>
<reference evidence="14 15" key="1">
    <citation type="submission" date="2015-09" db="EMBL/GenBank/DDBJ databases">
        <title>Bacillus cereus food isolates.</title>
        <authorList>
            <person name="Boekhorst J."/>
        </authorList>
    </citation>
    <scope>NUCLEOTIDE SEQUENCE [LARGE SCALE GENOMIC DNA]</scope>
    <source>
        <strain evidence="14 15">B4088</strain>
    </source>
</reference>
<evidence type="ECO:0000259" key="13">
    <source>
        <dbReference type="Pfam" id="PF01435"/>
    </source>
</evidence>
<feature type="transmembrane region" description="Helical" evidence="12">
    <location>
        <begin position="158"/>
        <end position="178"/>
    </location>
</feature>
<keyword evidence="8 12" id="KW-0862">Zinc</keyword>
<name>A0A164K6D9_BACCE</name>
<evidence type="ECO:0000256" key="2">
    <source>
        <dbReference type="ARBA" id="ARBA00009779"/>
    </source>
</evidence>
<keyword evidence="14" id="KW-0346">Stress response</keyword>
<dbReference type="EMBL" id="LJKE01000142">
    <property type="protein sequence ID" value="KZD48055.1"/>
    <property type="molecule type" value="Genomic_DNA"/>
</dbReference>
<proteinExistence type="inferred from homology"/>
<dbReference type="PATRIC" id="fig|1396.535.peg.6423"/>
<dbReference type="CDD" id="cd07340">
    <property type="entry name" value="M48B_Htpx_like"/>
    <property type="match status" value="1"/>
</dbReference>
<comment type="similarity">
    <text evidence="2 12">Belongs to the peptidase M48B family.</text>
</comment>
<evidence type="ECO:0000256" key="3">
    <source>
        <dbReference type="ARBA" id="ARBA00022475"/>
    </source>
</evidence>